<evidence type="ECO:0000313" key="5">
    <source>
        <dbReference type="Proteomes" id="UP001642409"/>
    </source>
</evidence>
<evidence type="ECO:0000313" key="2">
    <source>
        <dbReference type="EMBL" id="CAI9943961.1"/>
    </source>
</evidence>
<evidence type="ECO:0000313" key="3">
    <source>
        <dbReference type="EMBL" id="CAL6037000.1"/>
    </source>
</evidence>
<name>A0AA86U9F3_9EUKA</name>
<dbReference type="AlphaFoldDB" id="A0AA86U9F3"/>
<reference evidence="3 5" key="2">
    <citation type="submission" date="2024-07" db="EMBL/GenBank/DDBJ databases">
        <authorList>
            <person name="Akdeniz Z."/>
        </authorList>
    </citation>
    <scope>NUCLEOTIDE SEQUENCE [LARGE SCALE GENOMIC DNA]</scope>
</reference>
<gene>
    <name evidence="1" type="ORF">HINF_LOCUS31604</name>
    <name evidence="2" type="ORF">HINF_LOCUS31606</name>
    <name evidence="3" type="ORF">HINF_LOCUS36682</name>
    <name evidence="4" type="ORF">HINF_LOCUS36684</name>
</gene>
<comment type="caution">
    <text evidence="2">The sequence shown here is derived from an EMBL/GenBank/DDBJ whole genome shotgun (WGS) entry which is preliminary data.</text>
</comment>
<evidence type="ECO:0000313" key="1">
    <source>
        <dbReference type="EMBL" id="CAI9943959.1"/>
    </source>
</evidence>
<sequence length="304" mass="35264">MSVSLYECKISQTALNLKANQFSVIDCTFNEESLESIDCETLYISGNRQQIILPLKSKATRKVANLKGCALDLAGVAQNWTELKCEECEIIRNYNLIEQWKERQNQISNQQSYFANLVLTQCKLYEIDQLVGKWKQISIIDCDFECQNGFSQKIMVGTAYVDSTNFSNFSCFQAQFLIISNCAVNFVPQKSVLVFDRCLLSFSQKQTKVSRITVKNCKLNKFRISLFPDIKYIQFCNQQNEQYQNIVINFVKSQKISKCVKQSLSKRRKQQLNRIIPKRSLVLKIQLSHSLMYETFQQLDNGYE</sequence>
<dbReference type="EMBL" id="CATOUU010000720">
    <property type="protein sequence ID" value="CAI9943959.1"/>
    <property type="molecule type" value="Genomic_DNA"/>
</dbReference>
<dbReference type="EMBL" id="CAXDID020000135">
    <property type="protein sequence ID" value="CAL6037000.1"/>
    <property type="molecule type" value="Genomic_DNA"/>
</dbReference>
<protein>
    <submittedName>
        <fullName evidence="3">Hypothetical_protein</fullName>
    </submittedName>
</protein>
<dbReference type="EMBL" id="CATOUU010000720">
    <property type="protein sequence ID" value="CAI9943961.1"/>
    <property type="molecule type" value="Genomic_DNA"/>
</dbReference>
<accession>A0AA86U9F3</accession>
<dbReference type="Proteomes" id="UP001642409">
    <property type="component" value="Unassembled WGS sequence"/>
</dbReference>
<keyword evidence="5" id="KW-1185">Reference proteome</keyword>
<evidence type="ECO:0000313" key="4">
    <source>
        <dbReference type="EMBL" id="CAL6037004.1"/>
    </source>
</evidence>
<dbReference type="EMBL" id="CAXDID020000135">
    <property type="protein sequence ID" value="CAL6037004.1"/>
    <property type="molecule type" value="Genomic_DNA"/>
</dbReference>
<reference evidence="2" key="1">
    <citation type="submission" date="2023-06" db="EMBL/GenBank/DDBJ databases">
        <authorList>
            <person name="Kurt Z."/>
        </authorList>
    </citation>
    <scope>NUCLEOTIDE SEQUENCE</scope>
</reference>
<proteinExistence type="predicted"/>
<organism evidence="2">
    <name type="scientific">Hexamita inflata</name>
    <dbReference type="NCBI Taxonomy" id="28002"/>
    <lineage>
        <taxon>Eukaryota</taxon>
        <taxon>Metamonada</taxon>
        <taxon>Diplomonadida</taxon>
        <taxon>Hexamitidae</taxon>
        <taxon>Hexamitinae</taxon>
        <taxon>Hexamita</taxon>
    </lineage>
</organism>